<dbReference type="Pfam" id="PF00589">
    <property type="entry name" value="Phage_integrase"/>
    <property type="match status" value="1"/>
</dbReference>
<evidence type="ECO:0000313" key="4">
    <source>
        <dbReference type="Proteomes" id="UP000190906"/>
    </source>
</evidence>
<evidence type="ECO:0000256" key="1">
    <source>
        <dbReference type="ARBA" id="ARBA00023172"/>
    </source>
</evidence>
<dbReference type="RefSeq" id="WP_078205799.1">
    <property type="nucleotide sequence ID" value="NZ_MUAJ01000076.1"/>
</dbReference>
<evidence type="ECO:0000313" key="3">
    <source>
        <dbReference type="EMBL" id="OOR06244.1"/>
    </source>
</evidence>
<accession>A0A1S9T8A9</accession>
<dbReference type="InterPro" id="IPR013762">
    <property type="entry name" value="Integrase-like_cat_sf"/>
</dbReference>
<sequence>MAKGGRKPGAKEPIRSLEKIEQMKDWLLQNSSYRNYFLFYFGINTGLRISDILRLRVKDVRGKDVMKIKMEKTDTTVEVYFNSVLQQEIAKYTSNRADSDWLFPSRQGDKPITRQMAHTFLHKAAQACGIDSEQWGTHSMRKTFGYHYYQRKKDVYYLMKLFGHATQGQTLQYIGVEADEIRKTMEDFTL</sequence>
<gene>
    <name evidence="3" type="ORF">BW897_30995</name>
</gene>
<dbReference type="PROSITE" id="PS51898">
    <property type="entry name" value="TYR_RECOMBINASE"/>
    <property type="match status" value="1"/>
</dbReference>
<name>A0A1S9T8A9_BACCE</name>
<keyword evidence="1" id="KW-0233">DNA recombination</keyword>
<evidence type="ECO:0000259" key="2">
    <source>
        <dbReference type="PROSITE" id="PS51898"/>
    </source>
</evidence>
<proteinExistence type="predicted"/>
<dbReference type="InterPro" id="IPR011010">
    <property type="entry name" value="DNA_brk_join_enz"/>
</dbReference>
<dbReference type="AlphaFoldDB" id="A0A1S9T8A9"/>
<reference evidence="3 4" key="1">
    <citation type="submission" date="2017-01" db="EMBL/GenBank/DDBJ databases">
        <title>Bacillus cereus isolates.</title>
        <authorList>
            <person name="Beno S.M."/>
        </authorList>
    </citation>
    <scope>NUCLEOTIDE SEQUENCE [LARGE SCALE GENOMIC DNA]</scope>
    <source>
        <strain evidence="3 4">FSL H8-0485</strain>
    </source>
</reference>
<dbReference type="PANTHER" id="PTHR30349">
    <property type="entry name" value="PHAGE INTEGRASE-RELATED"/>
    <property type="match status" value="1"/>
</dbReference>
<dbReference type="GO" id="GO:0006310">
    <property type="term" value="P:DNA recombination"/>
    <property type="evidence" value="ECO:0007669"/>
    <property type="project" value="UniProtKB-KW"/>
</dbReference>
<organism evidence="3 4">
    <name type="scientific">Bacillus cereus</name>
    <dbReference type="NCBI Taxonomy" id="1396"/>
    <lineage>
        <taxon>Bacteria</taxon>
        <taxon>Bacillati</taxon>
        <taxon>Bacillota</taxon>
        <taxon>Bacilli</taxon>
        <taxon>Bacillales</taxon>
        <taxon>Bacillaceae</taxon>
        <taxon>Bacillus</taxon>
        <taxon>Bacillus cereus group</taxon>
    </lineage>
</organism>
<dbReference type="GO" id="GO:0015074">
    <property type="term" value="P:DNA integration"/>
    <property type="evidence" value="ECO:0007669"/>
    <property type="project" value="InterPro"/>
</dbReference>
<dbReference type="InterPro" id="IPR002104">
    <property type="entry name" value="Integrase_catalytic"/>
</dbReference>
<protein>
    <submittedName>
        <fullName evidence="3">Recombinase</fullName>
    </submittedName>
</protein>
<dbReference type="Proteomes" id="UP000190906">
    <property type="component" value="Unassembled WGS sequence"/>
</dbReference>
<dbReference type="InterPro" id="IPR050090">
    <property type="entry name" value="Tyrosine_recombinase_XerCD"/>
</dbReference>
<comment type="caution">
    <text evidence="3">The sequence shown here is derived from an EMBL/GenBank/DDBJ whole genome shotgun (WGS) entry which is preliminary data.</text>
</comment>
<dbReference type="GO" id="GO:0003677">
    <property type="term" value="F:DNA binding"/>
    <property type="evidence" value="ECO:0007669"/>
    <property type="project" value="InterPro"/>
</dbReference>
<dbReference type="SUPFAM" id="SSF56349">
    <property type="entry name" value="DNA breaking-rejoining enzymes"/>
    <property type="match status" value="1"/>
</dbReference>
<dbReference type="EMBL" id="MUAJ01000076">
    <property type="protein sequence ID" value="OOR06244.1"/>
    <property type="molecule type" value="Genomic_DNA"/>
</dbReference>
<dbReference type="Gene3D" id="1.10.443.10">
    <property type="entry name" value="Intergrase catalytic core"/>
    <property type="match status" value="1"/>
</dbReference>
<feature type="domain" description="Tyr recombinase" evidence="2">
    <location>
        <begin position="10"/>
        <end position="186"/>
    </location>
</feature>
<dbReference type="PANTHER" id="PTHR30349:SF82">
    <property type="entry name" value="INTEGRASE_RECOMBINASE YOEC-RELATED"/>
    <property type="match status" value="1"/>
</dbReference>